<keyword evidence="4" id="KW-1185">Reference proteome</keyword>
<dbReference type="PANTHER" id="PTHR35174">
    <property type="entry name" value="BLL7171 PROTEIN-RELATED"/>
    <property type="match status" value="1"/>
</dbReference>
<reference evidence="4" key="1">
    <citation type="journal article" date="2019" name="Int. J. Syst. Evol. Microbiol.">
        <title>The Global Catalogue of Microorganisms (GCM) 10K type strain sequencing project: providing services to taxonomists for standard genome sequencing and annotation.</title>
        <authorList>
            <consortium name="The Broad Institute Genomics Platform"/>
            <consortium name="The Broad Institute Genome Sequencing Center for Infectious Disease"/>
            <person name="Wu L."/>
            <person name="Ma J."/>
        </authorList>
    </citation>
    <scope>NUCLEOTIDE SEQUENCE [LARGE SCALE GENOMIC DNA]</scope>
    <source>
        <strain evidence="4">JCM 15421</strain>
    </source>
</reference>
<gene>
    <name evidence="3" type="ORF">GCM10009105_16650</name>
</gene>
<evidence type="ECO:0000313" key="4">
    <source>
        <dbReference type="Proteomes" id="UP001501523"/>
    </source>
</evidence>
<accession>A0ABN1IHR1</accession>
<proteinExistence type="inferred from homology"/>
<organism evidence="3 4">
    <name type="scientific">Dokdonella soli</name>
    <dbReference type="NCBI Taxonomy" id="529810"/>
    <lineage>
        <taxon>Bacteria</taxon>
        <taxon>Pseudomonadati</taxon>
        <taxon>Pseudomonadota</taxon>
        <taxon>Gammaproteobacteria</taxon>
        <taxon>Lysobacterales</taxon>
        <taxon>Rhodanobacteraceae</taxon>
        <taxon>Dokdonella</taxon>
    </lineage>
</organism>
<sequence length="113" mass="11965">MTQYLISFNDGDMTFPDEDLPDVAKAARAVVQEIKDAGQFVFAGGLGDPGKATVVATNGMVSEGPNPATKDFIGGFTVVDVATRAEALQWAAKIAVACRCAQEIREFLSKPAR</sequence>
<evidence type="ECO:0000259" key="2">
    <source>
        <dbReference type="Pfam" id="PF03795"/>
    </source>
</evidence>
<protein>
    <recommendedName>
        <fullName evidence="2">YCII-related domain-containing protein</fullName>
    </recommendedName>
</protein>
<evidence type="ECO:0000313" key="3">
    <source>
        <dbReference type="EMBL" id="GAA0713279.1"/>
    </source>
</evidence>
<dbReference type="Gene3D" id="3.30.70.1060">
    <property type="entry name" value="Dimeric alpha+beta barrel"/>
    <property type="match status" value="1"/>
</dbReference>
<name>A0ABN1IHR1_9GAMM</name>
<dbReference type="Proteomes" id="UP001501523">
    <property type="component" value="Unassembled WGS sequence"/>
</dbReference>
<dbReference type="Pfam" id="PF03795">
    <property type="entry name" value="YCII"/>
    <property type="match status" value="1"/>
</dbReference>
<dbReference type="SUPFAM" id="SSF54909">
    <property type="entry name" value="Dimeric alpha+beta barrel"/>
    <property type="match status" value="1"/>
</dbReference>
<dbReference type="EMBL" id="BAAAEU010000006">
    <property type="protein sequence ID" value="GAA0713279.1"/>
    <property type="molecule type" value="Genomic_DNA"/>
</dbReference>
<comment type="caution">
    <text evidence="3">The sequence shown here is derived from an EMBL/GenBank/DDBJ whole genome shotgun (WGS) entry which is preliminary data.</text>
</comment>
<evidence type="ECO:0000256" key="1">
    <source>
        <dbReference type="ARBA" id="ARBA00007689"/>
    </source>
</evidence>
<dbReference type="PANTHER" id="PTHR35174:SF3">
    <property type="entry name" value="BLL7171 PROTEIN"/>
    <property type="match status" value="1"/>
</dbReference>
<feature type="domain" description="YCII-related" evidence="2">
    <location>
        <begin position="20"/>
        <end position="95"/>
    </location>
</feature>
<dbReference type="InterPro" id="IPR011008">
    <property type="entry name" value="Dimeric_a/b-barrel"/>
</dbReference>
<dbReference type="InterPro" id="IPR005545">
    <property type="entry name" value="YCII"/>
</dbReference>
<comment type="similarity">
    <text evidence="1">Belongs to the YciI family.</text>
</comment>